<dbReference type="EMBL" id="WNZX01000006">
    <property type="protein sequence ID" value="MUG70806.1"/>
    <property type="molecule type" value="Genomic_DNA"/>
</dbReference>
<dbReference type="PANTHER" id="PTHR43798">
    <property type="entry name" value="MONOACYLGLYCEROL LIPASE"/>
    <property type="match status" value="1"/>
</dbReference>
<name>A0A7X2Z9L9_9BACL</name>
<evidence type="ECO:0000259" key="1">
    <source>
        <dbReference type="Pfam" id="PF00561"/>
    </source>
</evidence>
<evidence type="ECO:0000313" key="2">
    <source>
        <dbReference type="EMBL" id="MUG70806.1"/>
    </source>
</evidence>
<sequence length="519" mass="58448">MALLATSYRISYEFTPNPDPDAKTIVLLHGLGLSGSFWRSLIPLLSVRYSLLVCDLPGHGLSGETSEDVTFATLAEDLRLLLESLNISSVVLVAHDASVYIARRLAALTPSSVERMIYISPYMPHTLPATLTELQDRRLLLEQAPMTVYAAAMAHKLTGTPGDALLHQRIVQAHERVSKALYIQLLDLAGSEQALHEQAHIRKPLMIISGELDASFPPGMAHIAHMLFDASAFLIVPGASNLTFVDQPLYTSDFIDRFVRKTPFEPGKPKPVEDELKQTLRVLWSGRLPSAPERNRLTIRCIGTFEVSLGQRPIRLGWNTRHAKSILMYLAYHRSATREQLCETLFPETAFPKAMRNLRVYLNHFSKLLETEDGQEPCLTIERDTIKLNIEIDCDLFVLLRDLQSASEQADSAYKLNQCVTLSEQLQSKILSGCFDPFSIALKETVEQAWEQLSLWAADNCCEREQYAEAVRFLQSGLQYGTGEELLFYDRLIAISQRTGNAKELRKWMRMRKKACVPT</sequence>
<dbReference type="InterPro" id="IPR050266">
    <property type="entry name" value="AB_hydrolase_sf"/>
</dbReference>
<dbReference type="InterPro" id="IPR036388">
    <property type="entry name" value="WH-like_DNA-bd_sf"/>
</dbReference>
<reference evidence="2 3" key="1">
    <citation type="submission" date="2019-11" db="EMBL/GenBank/DDBJ databases">
        <title>Draft genome sequences of five Paenibacillus species of dairy origin.</title>
        <authorList>
            <person name="Olajide A.M."/>
            <person name="Chen S."/>
            <person name="Lapointe G."/>
        </authorList>
    </citation>
    <scope>NUCLEOTIDE SEQUENCE [LARGE SCALE GENOMIC DNA]</scope>
    <source>
        <strain evidence="2 3">2CS3</strain>
    </source>
</reference>
<feature type="domain" description="AB hydrolase-1" evidence="1">
    <location>
        <begin position="24"/>
        <end position="244"/>
    </location>
</feature>
<dbReference type="Gene3D" id="3.40.50.1820">
    <property type="entry name" value="alpha/beta hydrolase"/>
    <property type="match status" value="1"/>
</dbReference>
<protein>
    <submittedName>
        <fullName evidence="2">Alpha/beta fold hydrolase</fullName>
    </submittedName>
</protein>
<comment type="caution">
    <text evidence="2">The sequence shown here is derived from an EMBL/GenBank/DDBJ whole genome shotgun (WGS) entry which is preliminary data.</text>
</comment>
<dbReference type="SUPFAM" id="SSF53474">
    <property type="entry name" value="alpha/beta-Hydrolases"/>
    <property type="match status" value="1"/>
</dbReference>
<dbReference type="Gene3D" id="1.10.10.10">
    <property type="entry name" value="Winged helix-like DNA-binding domain superfamily/Winged helix DNA-binding domain"/>
    <property type="match status" value="1"/>
</dbReference>
<evidence type="ECO:0000313" key="3">
    <source>
        <dbReference type="Proteomes" id="UP000450917"/>
    </source>
</evidence>
<dbReference type="InterPro" id="IPR029058">
    <property type="entry name" value="AB_hydrolase_fold"/>
</dbReference>
<dbReference type="GO" id="GO:0016787">
    <property type="term" value="F:hydrolase activity"/>
    <property type="evidence" value="ECO:0007669"/>
    <property type="project" value="UniProtKB-KW"/>
</dbReference>
<dbReference type="AlphaFoldDB" id="A0A7X2Z9L9"/>
<dbReference type="RefSeq" id="WP_155614501.1">
    <property type="nucleotide sequence ID" value="NZ_WNZX01000006.1"/>
</dbReference>
<gene>
    <name evidence="2" type="ORF">GNP93_08955</name>
</gene>
<accession>A0A7X2Z9L9</accession>
<dbReference type="Proteomes" id="UP000450917">
    <property type="component" value="Unassembled WGS sequence"/>
</dbReference>
<proteinExistence type="predicted"/>
<dbReference type="Pfam" id="PF00561">
    <property type="entry name" value="Abhydrolase_1"/>
    <property type="match status" value="1"/>
</dbReference>
<keyword evidence="2" id="KW-0378">Hydrolase</keyword>
<keyword evidence="3" id="KW-1185">Reference proteome</keyword>
<organism evidence="2 3">
    <name type="scientific">Paenibacillus validus</name>
    <dbReference type="NCBI Taxonomy" id="44253"/>
    <lineage>
        <taxon>Bacteria</taxon>
        <taxon>Bacillati</taxon>
        <taxon>Bacillota</taxon>
        <taxon>Bacilli</taxon>
        <taxon>Bacillales</taxon>
        <taxon>Paenibacillaceae</taxon>
        <taxon>Paenibacillus</taxon>
    </lineage>
</organism>
<dbReference type="InterPro" id="IPR000073">
    <property type="entry name" value="AB_hydrolase_1"/>
</dbReference>